<dbReference type="Gene3D" id="3.30.460.10">
    <property type="entry name" value="Beta Polymerase, domain 2"/>
    <property type="match status" value="1"/>
</dbReference>
<dbReference type="InterPro" id="IPR006675">
    <property type="entry name" value="HDIG_dom"/>
</dbReference>
<feature type="domain" description="HD" evidence="13">
    <location>
        <begin position="254"/>
        <end position="373"/>
    </location>
</feature>
<dbReference type="InterPro" id="IPR002646">
    <property type="entry name" value="PolA_pol_head_dom"/>
</dbReference>
<evidence type="ECO:0000313" key="16">
    <source>
        <dbReference type="Proteomes" id="UP000295499"/>
    </source>
</evidence>
<dbReference type="GO" id="GO:0003723">
    <property type="term" value="F:RNA binding"/>
    <property type="evidence" value="ECO:0007669"/>
    <property type="project" value="UniProtKB-KW"/>
</dbReference>
<keyword evidence="16" id="KW-1185">Reference proteome</keyword>
<dbReference type="PANTHER" id="PTHR47545:SF1">
    <property type="entry name" value="MULTIFUNCTIONAL CCA PROTEIN"/>
    <property type="match status" value="1"/>
</dbReference>
<dbReference type="FunFam" id="3.30.460.10:FF:000033">
    <property type="entry name" value="Poly A polymerase head domain protein"/>
    <property type="match status" value="1"/>
</dbReference>
<dbReference type="InterPro" id="IPR003607">
    <property type="entry name" value="HD/PDEase_dom"/>
</dbReference>
<reference evidence="15 16" key="1">
    <citation type="submission" date="2019-03" db="EMBL/GenBank/DDBJ databases">
        <title>Genomic Encyclopedia of Archaeal and Bacterial Type Strains, Phase II (KMG-II): from individual species to whole genera.</title>
        <authorList>
            <person name="Goeker M."/>
        </authorList>
    </citation>
    <scope>NUCLEOTIDE SEQUENCE [LARGE SCALE GENOMIC DNA]</scope>
    <source>
        <strain evidence="15 16">DSM 19034</strain>
    </source>
</reference>
<dbReference type="OrthoDB" id="9805698at2"/>
<evidence type="ECO:0000256" key="4">
    <source>
        <dbReference type="ARBA" id="ARBA00022695"/>
    </source>
</evidence>
<dbReference type="EMBL" id="SNWM01000003">
    <property type="protein sequence ID" value="TDO22006.1"/>
    <property type="molecule type" value="Genomic_DNA"/>
</dbReference>
<keyword evidence="10 11" id="KW-0694">RNA-binding</keyword>
<dbReference type="InterPro" id="IPR050124">
    <property type="entry name" value="tRNA_CCA-adding_enzyme"/>
</dbReference>
<feature type="domain" description="Poly A polymerase head" evidence="12">
    <location>
        <begin position="24"/>
        <end position="150"/>
    </location>
</feature>
<dbReference type="CDD" id="cd05398">
    <property type="entry name" value="NT_ClassII-CCAase"/>
    <property type="match status" value="1"/>
</dbReference>
<keyword evidence="8" id="KW-0067">ATP-binding</keyword>
<comment type="cofactor">
    <cofactor evidence="1">
        <name>Mg(2+)</name>
        <dbReference type="ChEBI" id="CHEBI:18420"/>
    </cofactor>
</comment>
<name>A0A4R6IJA2_9SPHI</name>
<keyword evidence="7" id="KW-0692">RNA repair</keyword>
<feature type="domain" description="tRNA nucleotidyltransferase/poly(A) polymerase RNA and SrmB- binding" evidence="14">
    <location>
        <begin position="177"/>
        <end position="238"/>
    </location>
</feature>
<keyword evidence="4" id="KW-0548">Nucleotidyltransferase</keyword>
<sequence>MKEYIQHPVFTVLADIAQSNQIEAYVIGGFVRDLLLKRPSKDIDIVILGNGIDYAELVAKKLNTKLSVFKNFGTAMLRYQDLEIEFVGARKESYRADSRKPIVENGTIADDQLRRDFTINALAISLNKENLGDLVDPFDGVADLQHQLIRTPLEPEATFSDDPLRMMRAIRFASQLNFTIDAKALEAISQQKERISIVSKERITDELNKIILSKVPSVGFKYLFDTGLLHIIFPQMANLYGVDIINGKGHKDNFYHTLQVLDNICGATEDLWLRWAAILHDIAKPATKRFEEGHGWTFHGHEDKGARMVPHIFGQLKLPLNEKMKYVQKLVQLHLRPIVLAQEVVTDSAVRRLLFDAGEDIESLMILCNADVTTKNDYKIKKYRNNFELVKQKLKDVEERDKVRNWQPPISGTDIMEVFGLKAGKEVGLLKNAIREAILEGEITNSYDTALQFMLNKAKEFGLKPVSHQ</sequence>
<evidence type="ECO:0000256" key="7">
    <source>
        <dbReference type="ARBA" id="ARBA00022800"/>
    </source>
</evidence>
<keyword evidence="3" id="KW-0819">tRNA processing</keyword>
<dbReference type="GO" id="GO:0016779">
    <property type="term" value="F:nucleotidyltransferase activity"/>
    <property type="evidence" value="ECO:0007669"/>
    <property type="project" value="UniProtKB-KW"/>
</dbReference>
<dbReference type="AlphaFoldDB" id="A0A4R6IJA2"/>
<keyword evidence="9" id="KW-0460">Magnesium</keyword>
<dbReference type="Gene3D" id="1.10.246.80">
    <property type="match status" value="1"/>
</dbReference>
<dbReference type="SUPFAM" id="SSF81891">
    <property type="entry name" value="Poly A polymerase C-terminal region-like"/>
    <property type="match status" value="1"/>
</dbReference>
<evidence type="ECO:0000256" key="9">
    <source>
        <dbReference type="ARBA" id="ARBA00022842"/>
    </source>
</evidence>
<dbReference type="InterPro" id="IPR006674">
    <property type="entry name" value="HD_domain"/>
</dbReference>
<evidence type="ECO:0000313" key="15">
    <source>
        <dbReference type="EMBL" id="TDO22006.1"/>
    </source>
</evidence>
<evidence type="ECO:0000256" key="6">
    <source>
        <dbReference type="ARBA" id="ARBA00022741"/>
    </source>
</evidence>
<protein>
    <submittedName>
        <fullName evidence="15">Putative nucleotidyltransferase with HDIG domain</fullName>
    </submittedName>
</protein>
<keyword evidence="6" id="KW-0547">Nucleotide-binding</keyword>
<dbReference type="Proteomes" id="UP000295499">
    <property type="component" value="Unassembled WGS sequence"/>
</dbReference>
<evidence type="ECO:0000256" key="8">
    <source>
        <dbReference type="ARBA" id="ARBA00022840"/>
    </source>
</evidence>
<comment type="similarity">
    <text evidence="11">Belongs to the tRNA nucleotidyltransferase/poly(A) polymerase family.</text>
</comment>
<accession>A0A4R6IJA2</accession>
<dbReference type="GO" id="GO:0042245">
    <property type="term" value="P:RNA repair"/>
    <property type="evidence" value="ECO:0007669"/>
    <property type="project" value="UniProtKB-KW"/>
</dbReference>
<keyword evidence="2 11" id="KW-0808">Transferase</keyword>
<dbReference type="InterPro" id="IPR032828">
    <property type="entry name" value="PolyA_RNA-bd"/>
</dbReference>
<dbReference type="PANTHER" id="PTHR47545">
    <property type="entry name" value="MULTIFUNCTIONAL CCA PROTEIN"/>
    <property type="match status" value="1"/>
</dbReference>
<dbReference type="RefSeq" id="WP_133556961.1">
    <property type="nucleotide sequence ID" value="NZ_SNWM01000003.1"/>
</dbReference>
<dbReference type="GO" id="GO:0046872">
    <property type="term" value="F:metal ion binding"/>
    <property type="evidence" value="ECO:0007669"/>
    <property type="project" value="UniProtKB-KW"/>
</dbReference>
<dbReference type="GO" id="GO:0005524">
    <property type="term" value="F:ATP binding"/>
    <property type="evidence" value="ECO:0007669"/>
    <property type="project" value="UniProtKB-KW"/>
</dbReference>
<proteinExistence type="inferred from homology"/>
<dbReference type="InterPro" id="IPR043519">
    <property type="entry name" value="NT_sf"/>
</dbReference>
<comment type="caution">
    <text evidence="15">The sequence shown here is derived from an EMBL/GenBank/DDBJ whole genome shotgun (WGS) entry which is preliminary data.</text>
</comment>
<dbReference type="Pfam" id="PF01743">
    <property type="entry name" value="PolyA_pol"/>
    <property type="match status" value="1"/>
</dbReference>
<gene>
    <name evidence="15" type="ORF">CLV32_3120</name>
</gene>
<dbReference type="Pfam" id="PF12627">
    <property type="entry name" value="PolyA_pol_RNAbd"/>
    <property type="match status" value="1"/>
</dbReference>
<evidence type="ECO:0000256" key="5">
    <source>
        <dbReference type="ARBA" id="ARBA00022723"/>
    </source>
</evidence>
<evidence type="ECO:0000256" key="10">
    <source>
        <dbReference type="ARBA" id="ARBA00022884"/>
    </source>
</evidence>
<evidence type="ECO:0000256" key="1">
    <source>
        <dbReference type="ARBA" id="ARBA00001946"/>
    </source>
</evidence>
<evidence type="ECO:0000259" key="12">
    <source>
        <dbReference type="Pfam" id="PF01743"/>
    </source>
</evidence>
<dbReference type="SUPFAM" id="SSF81301">
    <property type="entry name" value="Nucleotidyltransferase"/>
    <property type="match status" value="1"/>
</dbReference>
<keyword evidence="5" id="KW-0479">Metal-binding</keyword>
<dbReference type="Gene3D" id="1.10.3090.10">
    <property type="entry name" value="cca-adding enzyme, domain 2"/>
    <property type="match status" value="1"/>
</dbReference>
<dbReference type="NCBIfam" id="TIGR00277">
    <property type="entry name" value="HDIG"/>
    <property type="match status" value="1"/>
</dbReference>
<evidence type="ECO:0000256" key="2">
    <source>
        <dbReference type="ARBA" id="ARBA00022679"/>
    </source>
</evidence>
<evidence type="ECO:0000256" key="3">
    <source>
        <dbReference type="ARBA" id="ARBA00022694"/>
    </source>
</evidence>
<dbReference type="CDD" id="cd00077">
    <property type="entry name" value="HDc"/>
    <property type="match status" value="1"/>
</dbReference>
<evidence type="ECO:0000259" key="14">
    <source>
        <dbReference type="Pfam" id="PF12627"/>
    </source>
</evidence>
<evidence type="ECO:0000256" key="11">
    <source>
        <dbReference type="RuleBase" id="RU003953"/>
    </source>
</evidence>
<evidence type="ECO:0000259" key="13">
    <source>
        <dbReference type="Pfam" id="PF01966"/>
    </source>
</evidence>
<dbReference type="Pfam" id="PF01966">
    <property type="entry name" value="HD"/>
    <property type="match status" value="1"/>
</dbReference>
<dbReference type="GO" id="GO:0008033">
    <property type="term" value="P:tRNA processing"/>
    <property type="evidence" value="ECO:0007669"/>
    <property type="project" value="UniProtKB-KW"/>
</dbReference>
<organism evidence="15 16">
    <name type="scientific">Pedobacter duraquae</name>
    <dbReference type="NCBI Taxonomy" id="425511"/>
    <lineage>
        <taxon>Bacteria</taxon>
        <taxon>Pseudomonadati</taxon>
        <taxon>Bacteroidota</taxon>
        <taxon>Sphingobacteriia</taxon>
        <taxon>Sphingobacteriales</taxon>
        <taxon>Sphingobacteriaceae</taxon>
        <taxon>Pedobacter</taxon>
    </lineage>
</organism>